<proteinExistence type="predicted"/>
<evidence type="ECO:0000313" key="2">
    <source>
        <dbReference type="Proteomes" id="UP000678393"/>
    </source>
</evidence>
<sequence length="59" mass="6969">CPEVSASFPSQIIFAWICSLLRTGYRKPLVEDDVFELNPRDQSRTVVPPFEKEWEKERK</sequence>
<feature type="non-terminal residue" evidence="1">
    <location>
        <position position="1"/>
    </location>
</feature>
<protein>
    <submittedName>
        <fullName evidence="1">Uncharacterized protein</fullName>
    </submittedName>
</protein>
<feature type="non-terminal residue" evidence="1">
    <location>
        <position position="59"/>
    </location>
</feature>
<organism evidence="1 2">
    <name type="scientific">Candidula unifasciata</name>
    <dbReference type="NCBI Taxonomy" id="100452"/>
    <lineage>
        <taxon>Eukaryota</taxon>
        <taxon>Metazoa</taxon>
        <taxon>Spiralia</taxon>
        <taxon>Lophotrochozoa</taxon>
        <taxon>Mollusca</taxon>
        <taxon>Gastropoda</taxon>
        <taxon>Heterobranchia</taxon>
        <taxon>Euthyneura</taxon>
        <taxon>Panpulmonata</taxon>
        <taxon>Eupulmonata</taxon>
        <taxon>Stylommatophora</taxon>
        <taxon>Helicina</taxon>
        <taxon>Helicoidea</taxon>
        <taxon>Geomitridae</taxon>
        <taxon>Candidula</taxon>
    </lineage>
</organism>
<name>A0A8S3YM98_9EUPU</name>
<comment type="caution">
    <text evidence="1">The sequence shown here is derived from an EMBL/GenBank/DDBJ whole genome shotgun (WGS) entry which is preliminary data.</text>
</comment>
<evidence type="ECO:0000313" key="1">
    <source>
        <dbReference type="EMBL" id="CAG5116675.1"/>
    </source>
</evidence>
<keyword evidence="2" id="KW-1185">Reference proteome</keyword>
<gene>
    <name evidence="1" type="ORF">CUNI_LOCUS2233</name>
</gene>
<reference evidence="1" key="1">
    <citation type="submission" date="2021-04" db="EMBL/GenBank/DDBJ databases">
        <authorList>
            <consortium name="Molecular Ecology Group"/>
        </authorList>
    </citation>
    <scope>NUCLEOTIDE SEQUENCE</scope>
</reference>
<dbReference type="Proteomes" id="UP000678393">
    <property type="component" value="Unassembled WGS sequence"/>
</dbReference>
<dbReference type="OrthoDB" id="6140699at2759"/>
<accession>A0A8S3YM98</accession>
<dbReference type="AlphaFoldDB" id="A0A8S3YM98"/>
<dbReference type="EMBL" id="CAJHNH020000286">
    <property type="protein sequence ID" value="CAG5116675.1"/>
    <property type="molecule type" value="Genomic_DNA"/>
</dbReference>